<dbReference type="PIRSF" id="PIRSF002457">
    <property type="entry name" value="DASS"/>
    <property type="match status" value="1"/>
</dbReference>
<evidence type="ECO:0000256" key="9">
    <source>
        <dbReference type="SAM" id="Phobius"/>
    </source>
</evidence>
<feature type="transmembrane region" description="Helical" evidence="9">
    <location>
        <begin position="227"/>
        <end position="246"/>
    </location>
</feature>
<feature type="transmembrane region" description="Helical" evidence="9">
    <location>
        <begin position="31"/>
        <end position="49"/>
    </location>
</feature>
<evidence type="ECO:0000256" key="4">
    <source>
        <dbReference type="ARBA" id="ARBA00020150"/>
    </source>
</evidence>
<feature type="transmembrane region" description="Helical" evidence="9">
    <location>
        <begin position="459"/>
        <end position="481"/>
    </location>
</feature>
<dbReference type="OrthoDB" id="9156049at2"/>
<dbReference type="InterPro" id="IPR030676">
    <property type="entry name" value="CitT-rel"/>
</dbReference>
<dbReference type="Proteomes" id="UP000277811">
    <property type="component" value="Unassembled WGS sequence"/>
</dbReference>
<feature type="transmembrane region" description="Helical" evidence="9">
    <location>
        <begin position="7"/>
        <end position="25"/>
    </location>
</feature>
<feature type="transmembrane region" description="Helical" evidence="9">
    <location>
        <begin position="159"/>
        <end position="175"/>
    </location>
</feature>
<keyword evidence="5 9" id="KW-0812">Transmembrane</keyword>
<reference evidence="10 11" key="1">
    <citation type="submission" date="2018-06" db="EMBL/GenBank/DDBJ databases">
        <authorList>
            <person name="Strepis N."/>
        </authorList>
    </citation>
    <scope>NUCLEOTIDE SEQUENCE [LARGE SCALE GENOMIC DNA]</scope>
    <source>
        <strain evidence="10">LUCI</strain>
    </source>
</reference>
<gene>
    <name evidence="10" type="ORF">LUCI_5118</name>
</gene>
<feature type="transmembrane region" description="Helical" evidence="9">
    <location>
        <begin position="281"/>
        <end position="300"/>
    </location>
</feature>
<evidence type="ECO:0000256" key="6">
    <source>
        <dbReference type="ARBA" id="ARBA00022989"/>
    </source>
</evidence>
<evidence type="ECO:0000256" key="1">
    <source>
        <dbReference type="ARBA" id="ARBA00004141"/>
    </source>
</evidence>
<evidence type="ECO:0000256" key="8">
    <source>
        <dbReference type="ARBA" id="ARBA00031174"/>
    </source>
</evidence>
<accession>A0A498RG85</accession>
<proteinExistence type="inferred from homology"/>
<dbReference type="GO" id="GO:1905039">
    <property type="term" value="P:carboxylic acid transmembrane transport"/>
    <property type="evidence" value="ECO:0007669"/>
    <property type="project" value="UniProtKB-ARBA"/>
</dbReference>
<evidence type="ECO:0000313" key="11">
    <source>
        <dbReference type="Proteomes" id="UP000277811"/>
    </source>
</evidence>
<feature type="transmembrane region" description="Helical" evidence="9">
    <location>
        <begin position="306"/>
        <end position="323"/>
    </location>
</feature>
<dbReference type="NCBIfam" id="TIGR00785">
    <property type="entry name" value="dass"/>
    <property type="match status" value="1"/>
</dbReference>
<feature type="transmembrane region" description="Helical" evidence="9">
    <location>
        <begin position="364"/>
        <end position="386"/>
    </location>
</feature>
<comment type="similarity">
    <text evidence="3">Belongs to the SLC13A/DASS transporter (TC 2.A.47) family. DIT1 subfamily.</text>
</comment>
<feature type="transmembrane region" description="Helical" evidence="9">
    <location>
        <begin position="187"/>
        <end position="207"/>
    </location>
</feature>
<evidence type="ECO:0000256" key="3">
    <source>
        <dbReference type="ARBA" id="ARBA00007349"/>
    </source>
</evidence>
<name>A0A498RG85_9FIRM</name>
<feature type="transmembrane region" description="Helical" evidence="9">
    <location>
        <begin position="393"/>
        <end position="412"/>
    </location>
</feature>
<dbReference type="GO" id="GO:0005886">
    <property type="term" value="C:plasma membrane"/>
    <property type="evidence" value="ECO:0007669"/>
    <property type="project" value="TreeGrafter"/>
</dbReference>
<evidence type="ECO:0000256" key="5">
    <source>
        <dbReference type="ARBA" id="ARBA00022692"/>
    </source>
</evidence>
<evidence type="ECO:0000256" key="2">
    <source>
        <dbReference type="ARBA" id="ARBA00006772"/>
    </source>
</evidence>
<keyword evidence="6 9" id="KW-1133">Transmembrane helix</keyword>
<keyword evidence="11" id="KW-1185">Reference proteome</keyword>
<feature type="transmembrane region" description="Helical" evidence="9">
    <location>
        <begin position="90"/>
        <end position="115"/>
    </location>
</feature>
<sequence>MKNGKKMIWILLGLAIMAGIVMMPTPAGLSVAGQRVLAVLTFAVIMWVTEAVSYPFSALAIILFLILFLGFAPVHGVAGPLLKTGKAIPIALSGFVNGGWVLVAAGLFMAAGILGTGLEKRIALNILKIVGAKTKAIFAGMMIVMLVLGFLIPSITARSATMTPIAMGLIAAFGVDPRSVFARNMLVTVAIASSISGIGLLSAGAPNPVAVSFISSQLKHSITWGEWLIYGMPFCIVLMVIFYFLVTRLNKFEFDEIPGGRAAIDKALAELGPMSGKEKRIAVIFIITILLWATDFWHHIDANTVSILSVTLMMMPYLGVASWKEMSSRVDWGTILLFGAGISLGEALLKSGAAIWLAKTALGGMGLGSMAAPVMMTVIAVALLIIRFAFASITSATAALVPTVLGFLISLGDANLPMWGMTFIATMTVYFAFILPVNSPQGMVPYATNTFEVKDMAKVGIPLTIIGFAVLILFMFTYWHWLGLV</sequence>
<organism evidence="10 11">
    <name type="scientific">Lucifera butyrica</name>
    <dbReference type="NCBI Taxonomy" id="1351585"/>
    <lineage>
        <taxon>Bacteria</taxon>
        <taxon>Bacillati</taxon>
        <taxon>Bacillota</taxon>
        <taxon>Negativicutes</taxon>
        <taxon>Veillonellales</taxon>
        <taxon>Veillonellaceae</taxon>
        <taxon>Lucifera</taxon>
    </lineage>
</organism>
<dbReference type="RefSeq" id="WP_122630671.1">
    <property type="nucleotide sequence ID" value="NZ_UPPP01000134.1"/>
</dbReference>
<dbReference type="AlphaFoldDB" id="A0A498RG85"/>
<dbReference type="GO" id="GO:0008514">
    <property type="term" value="F:organic anion transmembrane transporter activity"/>
    <property type="evidence" value="ECO:0007669"/>
    <property type="project" value="UniProtKB-ARBA"/>
</dbReference>
<feature type="transmembrane region" description="Helical" evidence="9">
    <location>
        <begin position="136"/>
        <end position="153"/>
    </location>
</feature>
<comment type="subcellular location">
    <subcellularLocation>
        <location evidence="1">Membrane</location>
        <topology evidence="1">Multi-pass membrane protein</topology>
    </subcellularLocation>
</comment>
<dbReference type="PANTHER" id="PTHR10283">
    <property type="entry name" value="SOLUTE CARRIER FAMILY 13 MEMBER"/>
    <property type="match status" value="1"/>
</dbReference>
<dbReference type="Pfam" id="PF00939">
    <property type="entry name" value="Na_sulph_symp"/>
    <property type="match status" value="1"/>
</dbReference>
<comment type="similarity">
    <text evidence="2">Belongs to the SLC13A/DASS transporter (TC 2.A.47) family. NADC subfamily.</text>
</comment>
<dbReference type="EMBL" id="UPPP01000134">
    <property type="protein sequence ID" value="VBB09820.1"/>
    <property type="molecule type" value="Genomic_DNA"/>
</dbReference>
<feature type="transmembrane region" description="Helical" evidence="9">
    <location>
        <begin position="335"/>
        <end position="358"/>
    </location>
</feature>
<keyword evidence="7 9" id="KW-0472">Membrane</keyword>
<evidence type="ECO:0000256" key="7">
    <source>
        <dbReference type="ARBA" id="ARBA00023136"/>
    </source>
</evidence>
<feature type="transmembrane region" description="Helical" evidence="9">
    <location>
        <begin position="418"/>
        <end position="438"/>
    </location>
</feature>
<feature type="transmembrane region" description="Helical" evidence="9">
    <location>
        <begin position="56"/>
        <end position="78"/>
    </location>
</feature>
<dbReference type="InterPro" id="IPR001898">
    <property type="entry name" value="SLC13A/DASS"/>
</dbReference>
<protein>
    <recommendedName>
        <fullName evidence="4">Sodium-dependent dicarboxylate transporter SdcS</fullName>
    </recommendedName>
    <alternativeName>
        <fullName evidence="8">Na(+)/dicarboxylate symporter</fullName>
    </alternativeName>
</protein>
<evidence type="ECO:0000313" key="10">
    <source>
        <dbReference type="EMBL" id="VBB09820.1"/>
    </source>
</evidence>
<dbReference type="PANTHER" id="PTHR10283:SF82">
    <property type="entry name" value="SOLUTE CARRIER FAMILY 13 MEMBER 2"/>
    <property type="match status" value="1"/>
</dbReference>